<dbReference type="AlphaFoldDB" id="A0A4S2JMP0"/>
<dbReference type="STRING" id="300112.A0A4S2JMP0"/>
<organism evidence="4 5">
    <name type="scientific">Temnothorax longispinosus</name>
    <dbReference type="NCBI Taxonomy" id="300112"/>
    <lineage>
        <taxon>Eukaryota</taxon>
        <taxon>Metazoa</taxon>
        <taxon>Ecdysozoa</taxon>
        <taxon>Arthropoda</taxon>
        <taxon>Hexapoda</taxon>
        <taxon>Insecta</taxon>
        <taxon>Pterygota</taxon>
        <taxon>Neoptera</taxon>
        <taxon>Endopterygota</taxon>
        <taxon>Hymenoptera</taxon>
        <taxon>Apocrita</taxon>
        <taxon>Aculeata</taxon>
        <taxon>Formicoidea</taxon>
        <taxon>Formicidae</taxon>
        <taxon>Myrmicinae</taxon>
        <taxon>Temnothorax</taxon>
    </lineage>
</organism>
<evidence type="ECO:0000256" key="3">
    <source>
        <dbReference type="PROSITE-ProRule" id="PRU00221"/>
    </source>
</evidence>
<keyword evidence="5" id="KW-1185">Reference proteome</keyword>
<dbReference type="PROSITE" id="PS50082">
    <property type="entry name" value="WD_REPEATS_2"/>
    <property type="match status" value="1"/>
</dbReference>
<comment type="caution">
    <text evidence="4">The sequence shown here is derived from an EMBL/GenBank/DDBJ whole genome shotgun (WGS) entry which is preliminary data.</text>
</comment>
<accession>A0A4S2JMP0</accession>
<dbReference type="Proteomes" id="UP000310200">
    <property type="component" value="Unassembled WGS sequence"/>
</dbReference>
<evidence type="ECO:0000313" key="5">
    <source>
        <dbReference type="Proteomes" id="UP000310200"/>
    </source>
</evidence>
<dbReference type="PANTHER" id="PTHR19848">
    <property type="entry name" value="WD40 REPEAT PROTEIN"/>
    <property type="match status" value="1"/>
</dbReference>
<dbReference type="InterPro" id="IPR001680">
    <property type="entry name" value="WD40_rpt"/>
</dbReference>
<keyword evidence="2" id="KW-0677">Repeat</keyword>
<name>A0A4S2JMP0_9HYME</name>
<gene>
    <name evidence="4" type="ORF">DBV15_12473</name>
</gene>
<feature type="repeat" description="WD" evidence="3">
    <location>
        <begin position="149"/>
        <end position="189"/>
    </location>
</feature>
<feature type="non-terminal residue" evidence="4">
    <location>
        <position position="1"/>
    </location>
</feature>
<evidence type="ECO:0000256" key="1">
    <source>
        <dbReference type="ARBA" id="ARBA00022574"/>
    </source>
</evidence>
<dbReference type="SUPFAM" id="SSF50978">
    <property type="entry name" value="WD40 repeat-like"/>
    <property type="match status" value="1"/>
</dbReference>
<evidence type="ECO:0000313" key="4">
    <source>
        <dbReference type="EMBL" id="TGZ37445.1"/>
    </source>
</evidence>
<protein>
    <submittedName>
        <fullName evidence="4">F-box/WD repeat-containing protein 9</fullName>
    </submittedName>
</protein>
<evidence type="ECO:0000256" key="2">
    <source>
        <dbReference type="ARBA" id="ARBA00022737"/>
    </source>
</evidence>
<dbReference type="InterPro" id="IPR015943">
    <property type="entry name" value="WD40/YVTN_repeat-like_dom_sf"/>
</dbReference>
<dbReference type="SMART" id="SM00320">
    <property type="entry name" value="WD40"/>
    <property type="match status" value="6"/>
</dbReference>
<reference evidence="4 5" key="1">
    <citation type="journal article" date="2019" name="Philos. Trans. R. Soc. Lond., B, Biol. Sci.">
        <title>Ant behaviour and brain gene expression of defending hosts depend on the ecological success of the intruding social parasite.</title>
        <authorList>
            <person name="Kaur R."/>
            <person name="Stoldt M."/>
            <person name="Jongepier E."/>
            <person name="Feldmeyer B."/>
            <person name="Menzel F."/>
            <person name="Bornberg-Bauer E."/>
            <person name="Foitzik S."/>
        </authorList>
    </citation>
    <scope>NUCLEOTIDE SEQUENCE [LARGE SCALE GENOMIC DNA]</scope>
    <source>
        <tissue evidence="4">Whole body</tissue>
    </source>
</reference>
<dbReference type="EMBL" id="QBLH01003545">
    <property type="protein sequence ID" value="TGZ37445.1"/>
    <property type="molecule type" value="Genomic_DNA"/>
</dbReference>
<dbReference type="PANTHER" id="PTHR19848:SF8">
    <property type="entry name" value="F-BOX AND WD REPEAT DOMAIN CONTAINING 7"/>
    <property type="match status" value="1"/>
</dbReference>
<keyword evidence="1 3" id="KW-0853">WD repeat</keyword>
<proteinExistence type="predicted"/>
<dbReference type="Pfam" id="PF00400">
    <property type="entry name" value="WD40"/>
    <property type="match status" value="3"/>
</dbReference>
<sequence length="316" mass="35532">RDTWFSFDPLKLHVLNPKDDFKIVKSYSTKHTGNITGVHLTHGCLITSSRDGTVRISSLTDPSKPIATLRSEMRHILDMDYRNDTLAVSGLSGAEVYFHRRKSDNLHSSFCGLYHISSCPESNLFATGSSCGTIYVCDSRSRNNPIRHYRPHTKPVNSLAMNTEYILSASVNDDTMSVWDQRAGRTMESITFPGKPTCINMRRDLVFVGDKIPYSLYSKLHVLNPKDDFKLVKSYSTKHTKSITSMHLTHGCLITSSWDGTVRISSLTDPSKPIATLRSKMRHILDMDYLNDTLAVSGYSGVQVWCPKLTCSTKQQ</sequence>
<dbReference type="InterPro" id="IPR036322">
    <property type="entry name" value="WD40_repeat_dom_sf"/>
</dbReference>
<dbReference type="Gene3D" id="2.130.10.10">
    <property type="entry name" value="YVTN repeat-like/Quinoprotein amine dehydrogenase"/>
    <property type="match status" value="2"/>
</dbReference>